<dbReference type="AlphaFoldDB" id="A0A7M4D6F0"/>
<feature type="transmembrane region" description="Helical" evidence="1">
    <location>
        <begin position="121"/>
        <end position="139"/>
    </location>
</feature>
<dbReference type="RefSeq" id="WP_156195913.1">
    <property type="nucleotide sequence ID" value="NZ_QTZN02000021.1"/>
</dbReference>
<keyword evidence="1" id="KW-0472">Membrane</keyword>
<proteinExistence type="predicted"/>
<keyword evidence="4" id="KW-1185">Reference proteome</keyword>
<comment type="caution">
    <text evidence="2">The sequence shown here is derived from an EMBL/GenBank/DDBJ whole genome shotgun (WGS) entry which is preliminary data.</text>
</comment>
<accession>A0A7M4D6F0</accession>
<feature type="transmembrane region" description="Helical" evidence="1">
    <location>
        <begin position="87"/>
        <end position="109"/>
    </location>
</feature>
<organism evidence="2 5">
    <name type="scientific">Labilibaculum euxinus</name>
    <dbReference type="NCBI Taxonomy" id="2686357"/>
    <lineage>
        <taxon>Bacteria</taxon>
        <taxon>Pseudomonadati</taxon>
        <taxon>Bacteroidota</taxon>
        <taxon>Bacteroidia</taxon>
        <taxon>Marinilabiliales</taxon>
        <taxon>Marinifilaceae</taxon>
        <taxon>Labilibaculum</taxon>
    </lineage>
</organism>
<dbReference type="EMBL" id="WOTW01000021">
    <property type="protein sequence ID" value="MUP38229.1"/>
    <property type="molecule type" value="Genomic_DNA"/>
</dbReference>
<sequence>MISKLNYLEFKNRLKANTKNGNPKSFGTPFSILSIFSKSRKKYIGEINSVSFNLTENTTLLPIPYIIDGTYKSKSKSTTEISFKIKIIWFGYLWIRILPVLALGLINSLLLMQGNNIKTEIFVIVNLFLLLMFLPVLIVSRKKKKMIGDFCKLFEI</sequence>
<keyword evidence="1" id="KW-1133">Transmembrane helix</keyword>
<evidence type="ECO:0000313" key="3">
    <source>
        <dbReference type="EMBL" id="MVB07434.1"/>
    </source>
</evidence>
<keyword evidence="1" id="KW-0812">Transmembrane</keyword>
<gene>
    <name evidence="3" type="ORF">DWB62_010435</name>
    <name evidence="2" type="ORF">GNY23_10435</name>
</gene>
<evidence type="ECO:0000313" key="5">
    <source>
        <dbReference type="Proteomes" id="UP000462449"/>
    </source>
</evidence>
<protein>
    <submittedName>
        <fullName evidence="2">Uncharacterized protein</fullName>
    </submittedName>
</protein>
<dbReference type="Proteomes" id="UP000462449">
    <property type="component" value="Unassembled WGS sequence"/>
</dbReference>
<evidence type="ECO:0000313" key="2">
    <source>
        <dbReference type="EMBL" id="MUP38229.1"/>
    </source>
</evidence>
<evidence type="ECO:0000313" key="4">
    <source>
        <dbReference type="Proteomes" id="UP000285951"/>
    </source>
</evidence>
<dbReference type="Proteomes" id="UP000285951">
    <property type="component" value="Unassembled WGS sequence"/>
</dbReference>
<dbReference type="OrthoDB" id="1371022at2"/>
<reference evidence="2 5" key="2">
    <citation type="submission" date="2019-12" db="EMBL/GenBank/DDBJ databases">
        <title>Draft genome sequence of Labilibaculum sp. strain 44 isolated from deep waters of Black Sea.</title>
        <authorList>
            <person name="Yadav S."/>
            <person name="Villanueva L."/>
        </authorList>
    </citation>
    <scope>NUCLEOTIDE SEQUENCE [LARGE SCALE GENOMIC DNA]</scope>
    <source>
        <strain evidence="2 5">44</strain>
    </source>
</reference>
<dbReference type="EMBL" id="QTZN02000021">
    <property type="protein sequence ID" value="MVB07434.1"/>
    <property type="molecule type" value="Genomic_DNA"/>
</dbReference>
<name>A0A7M4D6F0_9BACT</name>
<reference evidence="3 4" key="1">
    <citation type="submission" date="2019-11" db="EMBL/GenBank/DDBJ databases">
        <title>Draft genome sequence of Labilibaculum sp. strain SYP isolated from Black Sea.</title>
        <authorList>
            <person name="Yadav S."/>
            <person name="Villanueva L."/>
        </authorList>
    </citation>
    <scope>NUCLEOTIDE SEQUENCE [LARGE SCALE GENOMIC DNA]</scope>
    <source>
        <strain evidence="3 4">44</strain>
    </source>
</reference>
<evidence type="ECO:0000256" key="1">
    <source>
        <dbReference type="SAM" id="Phobius"/>
    </source>
</evidence>